<evidence type="ECO:0000313" key="5">
    <source>
        <dbReference type="RefSeq" id="XP_011085634.1"/>
    </source>
</evidence>
<organism evidence="4 5">
    <name type="scientific">Sesamum indicum</name>
    <name type="common">Oriental sesame</name>
    <name type="synonym">Sesamum orientale</name>
    <dbReference type="NCBI Taxonomy" id="4182"/>
    <lineage>
        <taxon>Eukaryota</taxon>
        <taxon>Viridiplantae</taxon>
        <taxon>Streptophyta</taxon>
        <taxon>Embryophyta</taxon>
        <taxon>Tracheophyta</taxon>
        <taxon>Spermatophyta</taxon>
        <taxon>Magnoliopsida</taxon>
        <taxon>eudicotyledons</taxon>
        <taxon>Gunneridae</taxon>
        <taxon>Pentapetalae</taxon>
        <taxon>asterids</taxon>
        <taxon>lamiids</taxon>
        <taxon>Lamiales</taxon>
        <taxon>Pedaliaceae</taxon>
        <taxon>Sesamum</taxon>
    </lineage>
</organism>
<keyword evidence="3" id="KW-1133">Transmembrane helix</keyword>
<comment type="subcellular location">
    <subcellularLocation>
        <location evidence="1">Membrane</location>
    </subcellularLocation>
</comment>
<dbReference type="OrthoDB" id="778052at2759"/>
<gene>
    <name evidence="5" type="primary">LOC105167558</name>
</gene>
<sequence>MYHNGPPPPQYTMLENQYGYSPNPYGHQAAYQRNGPRYPAPYPRSSGASSCCRCICCCCCCILLIFIINISLFYAVYSVYDPRLPSFRIEGFGVKSFNISQDSNVITEFQVSVRAENPNRKISFNYGDESYVKVVYLGINIGNGNIPSFHQPTENSTLIKIDIKGKAEFGEEVQKDFAERSAIQRIPILVLVKVPVNVVVGESPLREFKIYVICHMILDNLAADKPVGIISKETKWRFEL</sequence>
<dbReference type="GO" id="GO:0098542">
    <property type="term" value="P:defense response to other organism"/>
    <property type="evidence" value="ECO:0007669"/>
    <property type="project" value="InterPro"/>
</dbReference>
<dbReference type="PANTHER" id="PTHR31234:SF72">
    <property type="entry name" value="NDR1_HIN1-LIKE PROTEIN 6"/>
    <property type="match status" value="1"/>
</dbReference>
<evidence type="ECO:0000256" key="3">
    <source>
        <dbReference type="SAM" id="Phobius"/>
    </source>
</evidence>
<accession>A0A6I9TQ75</accession>
<reference evidence="5" key="1">
    <citation type="submission" date="2025-08" db="UniProtKB">
        <authorList>
            <consortium name="RefSeq"/>
        </authorList>
    </citation>
    <scope>IDENTIFICATION</scope>
</reference>
<dbReference type="RefSeq" id="XP_011085634.1">
    <property type="nucleotide sequence ID" value="XM_011087332.2"/>
</dbReference>
<dbReference type="GO" id="GO:0005886">
    <property type="term" value="C:plasma membrane"/>
    <property type="evidence" value="ECO:0007669"/>
    <property type="project" value="TreeGrafter"/>
</dbReference>
<evidence type="ECO:0000256" key="2">
    <source>
        <dbReference type="ARBA" id="ARBA00023136"/>
    </source>
</evidence>
<evidence type="ECO:0000313" key="4">
    <source>
        <dbReference type="Proteomes" id="UP000504604"/>
    </source>
</evidence>
<evidence type="ECO:0000256" key="1">
    <source>
        <dbReference type="ARBA" id="ARBA00004370"/>
    </source>
</evidence>
<protein>
    <submittedName>
        <fullName evidence="5">NDR1/HIN1-like protein 13</fullName>
    </submittedName>
</protein>
<dbReference type="InterPro" id="IPR044839">
    <property type="entry name" value="NDR1-like"/>
</dbReference>
<dbReference type="GeneID" id="105167558"/>
<dbReference type="InParanoid" id="A0A6I9TQ75"/>
<keyword evidence="3" id="KW-0812">Transmembrane</keyword>
<dbReference type="Proteomes" id="UP000504604">
    <property type="component" value="Linkage group LG8"/>
</dbReference>
<name>A0A6I9TQ75_SESIN</name>
<proteinExistence type="predicted"/>
<keyword evidence="4" id="KW-1185">Reference proteome</keyword>
<feature type="transmembrane region" description="Helical" evidence="3">
    <location>
        <begin position="54"/>
        <end position="77"/>
    </location>
</feature>
<dbReference type="KEGG" id="sind:105167558"/>
<dbReference type="AlphaFoldDB" id="A0A6I9TQ75"/>
<keyword evidence="2 3" id="KW-0472">Membrane</keyword>
<dbReference type="Gramene" id="SIN_1019676.t">
    <property type="protein sequence ID" value="SIN_1019676.t.cds1"/>
    <property type="gene ID" value="SIN_1019676"/>
</dbReference>
<dbReference type="PANTHER" id="PTHR31234">
    <property type="entry name" value="LATE EMBRYOGENESIS ABUNDANT (LEA) HYDROXYPROLINE-RICH GLYCOPROTEIN FAMILY"/>
    <property type="match status" value="1"/>
</dbReference>